<feature type="chain" id="PRO_5039718916" evidence="2">
    <location>
        <begin position="17"/>
        <end position="90"/>
    </location>
</feature>
<evidence type="ECO:0000313" key="4">
    <source>
        <dbReference type="Proteomes" id="UP000230886"/>
    </source>
</evidence>
<protein>
    <submittedName>
        <fullName evidence="3">Uncharacterized protein</fullName>
    </submittedName>
</protein>
<evidence type="ECO:0000256" key="1">
    <source>
        <dbReference type="SAM" id="MobiDB-lite"/>
    </source>
</evidence>
<dbReference type="EMBL" id="NOVD01000101">
    <property type="protein sequence ID" value="PCK21652.1"/>
    <property type="molecule type" value="Genomic_DNA"/>
</dbReference>
<comment type="caution">
    <text evidence="3">The sequence shown here is derived from an EMBL/GenBank/DDBJ whole genome shotgun (WGS) entry which is preliminary data.</text>
</comment>
<feature type="compositionally biased region" description="Basic and acidic residues" evidence="1">
    <location>
        <begin position="51"/>
        <end position="81"/>
    </location>
</feature>
<dbReference type="RefSeq" id="WP_099699144.1">
    <property type="nucleotide sequence ID" value="NZ_NOVD01000101.1"/>
</dbReference>
<feature type="compositionally biased region" description="Acidic residues" evidence="1">
    <location>
        <begin position="39"/>
        <end position="50"/>
    </location>
</feature>
<dbReference type="Proteomes" id="UP000230886">
    <property type="component" value="Unassembled WGS sequence"/>
</dbReference>
<dbReference type="AlphaFoldDB" id="A0A2A5IX07"/>
<sequence length="90" mass="9867">MKKWQLYVLAAATATAATTGLDALSPHDPPTRTTTTADVDNEFGDLSDADEATKDRMRQDGADAGEARRREQLGPHEDRPAHAPRLKIPW</sequence>
<gene>
    <name evidence="3" type="ORF">CHR55_33715</name>
</gene>
<feature type="region of interest" description="Disordered" evidence="1">
    <location>
        <begin position="17"/>
        <end position="90"/>
    </location>
</feature>
<organism evidence="3 4">
    <name type="scientific">Rhodococcus qingshengii</name>
    <dbReference type="NCBI Taxonomy" id="334542"/>
    <lineage>
        <taxon>Bacteria</taxon>
        <taxon>Bacillati</taxon>
        <taxon>Actinomycetota</taxon>
        <taxon>Actinomycetes</taxon>
        <taxon>Mycobacteriales</taxon>
        <taxon>Nocardiaceae</taxon>
        <taxon>Rhodococcus</taxon>
        <taxon>Rhodococcus erythropolis group</taxon>
    </lineage>
</organism>
<feature type="signal peptide" evidence="2">
    <location>
        <begin position="1"/>
        <end position="16"/>
    </location>
</feature>
<evidence type="ECO:0000313" key="3">
    <source>
        <dbReference type="EMBL" id="PCK21652.1"/>
    </source>
</evidence>
<reference evidence="3 4" key="1">
    <citation type="submission" date="2017-07" db="EMBL/GenBank/DDBJ databases">
        <title>Draft sequence of Rhodococcus enclensis 23b-28.</title>
        <authorList>
            <person name="Besaury L."/>
            <person name="Sancelme M."/>
            <person name="Amato P."/>
            <person name="Lallement A."/>
            <person name="Delort A.-M."/>
        </authorList>
    </citation>
    <scope>NUCLEOTIDE SEQUENCE [LARGE SCALE GENOMIC DNA]</scope>
    <source>
        <strain evidence="3 4">23b-28</strain>
    </source>
</reference>
<name>A0A2A5IX07_RHOSG</name>
<accession>A0A2A5IX07</accession>
<keyword evidence="2" id="KW-0732">Signal</keyword>
<evidence type="ECO:0000256" key="2">
    <source>
        <dbReference type="SAM" id="SignalP"/>
    </source>
</evidence>
<proteinExistence type="predicted"/>